<keyword evidence="6" id="KW-1185">Reference proteome</keyword>
<evidence type="ECO:0000313" key="6">
    <source>
        <dbReference type="Proteomes" id="UP000663918"/>
    </source>
</evidence>
<proteinExistence type="predicted"/>
<dbReference type="PANTHER" id="PTHR38011:SF7">
    <property type="entry name" value="2,5-DIAMINO-6-RIBOSYLAMINO-4(3H)-PYRIMIDINONE 5'-PHOSPHATE REDUCTASE"/>
    <property type="match status" value="1"/>
</dbReference>
<reference evidence="5" key="1">
    <citation type="submission" date="2020-09" db="EMBL/GenBank/DDBJ databases">
        <title>Brevundimonas sp. LVF2 isolated from a puddle in Goettingen, Germany.</title>
        <authorList>
            <person name="Friedrich I."/>
            <person name="Klassen A."/>
            <person name="Hannes N."/>
            <person name="Schneider D."/>
            <person name="Hertel R."/>
            <person name="Daniel R."/>
        </authorList>
    </citation>
    <scope>NUCLEOTIDE SEQUENCE</scope>
    <source>
        <strain evidence="5">LVF2</strain>
    </source>
</reference>
<dbReference type="InterPro" id="IPR024072">
    <property type="entry name" value="DHFR-like_dom_sf"/>
</dbReference>
<dbReference type="RefSeq" id="WP_207932193.1">
    <property type="nucleotide sequence ID" value="NZ_CP062222.1"/>
</dbReference>
<sequence length="216" mass="23114">MRPRITLKIATSLDGRIGTSTGESQWITGPEARLQGHRLRAAGDAILVGVETVLADDPRLTVRLPESEAGVRIEKADPLRVVLDSRLRTPSFARLAKAGTLIITTREPQPIGGAEVVQVAGDAQNRPTIEAILELLYARGVRSLMIEGGGRVAAAFVAAGVVDAIDWFRAPILLGGDGRPGVAALSLARLANAPKFRRLAVEALGDDLWERYERVS</sequence>
<accession>A0A975C2Z2</accession>
<dbReference type="NCBIfam" id="TIGR00227">
    <property type="entry name" value="ribD_Cterm"/>
    <property type="match status" value="1"/>
</dbReference>
<dbReference type="Gene3D" id="3.40.430.10">
    <property type="entry name" value="Dihydrofolate Reductase, subunit A"/>
    <property type="match status" value="1"/>
</dbReference>
<dbReference type="InterPro" id="IPR002734">
    <property type="entry name" value="RibDG_C"/>
</dbReference>
<dbReference type="GO" id="GO:0009231">
    <property type="term" value="P:riboflavin biosynthetic process"/>
    <property type="evidence" value="ECO:0007669"/>
    <property type="project" value="InterPro"/>
</dbReference>
<evidence type="ECO:0000256" key="2">
    <source>
        <dbReference type="ARBA" id="ARBA00022857"/>
    </source>
</evidence>
<dbReference type="AlphaFoldDB" id="A0A975C2Z2"/>
<dbReference type="InterPro" id="IPR011549">
    <property type="entry name" value="RibD_C"/>
</dbReference>
<gene>
    <name evidence="5" type="ORF">IFJ75_08750</name>
</gene>
<dbReference type="InterPro" id="IPR050765">
    <property type="entry name" value="Riboflavin_Biosynth_HTPR"/>
</dbReference>
<dbReference type="KEGG" id="bgoe:IFJ75_08750"/>
<feature type="domain" description="Bacterial bifunctional deaminase-reductase C-terminal" evidence="4">
    <location>
        <begin position="3"/>
        <end position="207"/>
    </location>
</feature>
<evidence type="ECO:0000256" key="1">
    <source>
        <dbReference type="ARBA" id="ARBA00005104"/>
    </source>
</evidence>
<evidence type="ECO:0000313" key="5">
    <source>
        <dbReference type="EMBL" id="QTC92913.1"/>
    </source>
</evidence>
<dbReference type="Proteomes" id="UP000663918">
    <property type="component" value="Chromosome"/>
</dbReference>
<organism evidence="5 6">
    <name type="scientific">Brevundimonas goettingensis</name>
    <dbReference type="NCBI Taxonomy" id="2774190"/>
    <lineage>
        <taxon>Bacteria</taxon>
        <taxon>Pseudomonadati</taxon>
        <taxon>Pseudomonadota</taxon>
        <taxon>Alphaproteobacteria</taxon>
        <taxon>Caulobacterales</taxon>
        <taxon>Caulobacteraceae</taxon>
        <taxon>Brevundimonas</taxon>
    </lineage>
</organism>
<keyword evidence="3" id="KW-0560">Oxidoreductase</keyword>
<name>A0A975C2Z2_9CAUL</name>
<keyword evidence="2" id="KW-0521">NADP</keyword>
<evidence type="ECO:0000256" key="3">
    <source>
        <dbReference type="ARBA" id="ARBA00023002"/>
    </source>
</evidence>
<dbReference type="SUPFAM" id="SSF53597">
    <property type="entry name" value="Dihydrofolate reductase-like"/>
    <property type="match status" value="1"/>
</dbReference>
<dbReference type="PANTHER" id="PTHR38011">
    <property type="entry name" value="DIHYDROFOLATE REDUCTASE FAMILY PROTEIN (AFU_ORTHOLOGUE AFUA_8G06820)"/>
    <property type="match status" value="1"/>
</dbReference>
<dbReference type="GO" id="GO:0050661">
    <property type="term" value="F:NADP binding"/>
    <property type="evidence" value="ECO:0007669"/>
    <property type="project" value="InterPro"/>
</dbReference>
<dbReference type="GO" id="GO:0008703">
    <property type="term" value="F:5-amino-6-(5-phosphoribosylamino)uracil reductase activity"/>
    <property type="evidence" value="ECO:0007669"/>
    <property type="project" value="InterPro"/>
</dbReference>
<comment type="pathway">
    <text evidence="1">Cofactor biosynthesis; riboflavin biosynthesis.</text>
</comment>
<evidence type="ECO:0000259" key="4">
    <source>
        <dbReference type="Pfam" id="PF01872"/>
    </source>
</evidence>
<protein>
    <submittedName>
        <fullName evidence="5">RibD family protein</fullName>
    </submittedName>
</protein>
<dbReference type="EMBL" id="CP062222">
    <property type="protein sequence ID" value="QTC92913.1"/>
    <property type="molecule type" value="Genomic_DNA"/>
</dbReference>
<dbReference type="Pfam" id="PF01872">
    <property type="entry name" value="RibD_C"/>
    <property type="match status" value="1"/>
</dbReference>